<dbReference type="Pfam" id="PF04542">
    <property type="entry name" value="Sigma70_r2"/>
    <property type="match status" value="1"/>
</dbReference>
<dbReference type="InterPro" id="IPR036388">
    <property type="entry name" value="WH-like_DNA-bd_sf"/>
</dbReference>
<comment type="caution">
    <text evidence="8">The sequence shown here is derived from an EMBL/GenBank/DDBJ whole genome shotgun (WGS) entry which is preliminary data.</text>
</comment>
<gene>
    <name evidence="8" type="ORF">Sya03_52670</name>
</gene>
<keyword evidence="8" id="KW-0240">DNA-directed RNA polymerase</keyword>
<proteinExistence type="inferred from homology"/>
<dbReference type="InterPro" id="IPR013325">
    <property type="entry name" value="RNA_pol_sigma_r2"/>
</dbReference>
<dbReference type="GO" id="GO:0016987">
    <property type="term" value="F:sigma factor activity"/>
    <property type="evidence" value="ECO:0007669"/>
    <property type="project" value="UniProtKB-KW"/>
</dbReference>
<feature type="domain" description="RNA polymerase sigma-70 region 2" evidence="6">
    <location>
        <begin position="12"/>
        <end position="75"/>
    </location>
</feature>
<keyword evidence="9" id="KW-1185">Reference proteome</keyword>
<sequence length="167" mass="18790">MQMSGDDFTAFVAHSGPRLLRYAVLLCGDRGEAEDLLQETLIRVYPRWHRLREQQPEAYVRRALTNRAVSRWRSPWHRRRVDGVPERPVPGDELGRADDRQVLLAALRSLPDRMRAVVVLRYWLGCTEQEAAAELGCSVGSVKSQASRGLARLRATVGTATAQEAGR</sequence>
<dbReference type="PANTHER" id="PTHR43133">
    <property type="entry name" value="RNA POLYMERASE ECF-TYPE SIGMA FACTO"/>
    <property type="match status" value="1"/>
</dbReference>
<dbReference type="InterPro" id="IPR013324">
    <property type="entry name" value="RNA_pol_sigma_r3/r4-like"/>
</dbReference>
<evidence type="ECO:0000256" key="5">
    <source>
        <dbReference type="ARBA" id="ARBA00023163"/>
    </source>
</evidence>
<accession>A0A8J3YDE7</accession>
<protein>
    <submittedName>
        <fullName evidence="8">DNA-directed RNA polymerase sigma-70 factor</fullName>
    </submittedName>
</protein>
<dbReference type="SUPFAM" id="SSF88946">
    <property type="entry name" value="Sigma2 domain of RNA polymerase sigma factors"/>
    <property type="match status" value="1"/>
</dbReference>
<dbReference type="CDD" id="cd06171">
    <property type="entry name" value="Sigma70_r4"/>
    <property type="match status" value="1"/>
</dbReference>
<organism evidence="8 9">
    <name type="scientific">Spirilliplanes yamanashiensis</name>
    <dbReference type="NCBI Taxonomy" id="42233"/>
    <lineage>
        <taxon>Bacteria</taxon>
        <taxon>Bacillati</taxon>
        <taxon>Actinomycetota</taxon>
        <taxon>Actinomycetes</taxon>
        <taxon>Micromonosporales</taxon>
        <taxon>Micromonosporaceae</taxon>
        <taxon>Spirilliplanes</taxon>
    </lineage>
</organism>
<dbReference type="Proteomes" id="UP000652013">
    <property type="component" value="Unassembled WGS sequence"/>
</dbReference>
<dbReference type="GO" id="GO:0006352">
    <property type="term" value="P:DNA-templated transcription initiation"/>
    <property type="evidence" value="ECO:0007669"/>
    <property type="project" value="InterPro"/>
</dbReference>
<evidence type="ECO:0000256" key="3">
    <source>
        <dbReference type="ARBA" id="ARBA00023082"/>
    </source>
</evidence>
<dbReference type="NCBIfam" id="TIGR02983">
    <property type="entry name" value="SigE-fam_strep"/>
    <property type="match status" value="1"/>
</dbReference>
<evidence type="ECO:0000259" key="7">
    <source>
        <dbReference type="Pfam" id="PF08281"/>
    </source>
</evidence>
<dbReference type="AlphaFoldDB" id="A0A8J3YDE7"/>
<dbReference type="InterPro" id="IPR039425">
    <property type="entry name" value="RNA_pol_sigma-70-like"/>
</dbReference>
<name>A0A8J3YDE7_9ACTN</name>
<comment type="similarity">
    <text evidence="1">Belongs to the sigma-70 factor family. ECF subfamily.</text>
</comment>
<dbReference type="InterPro" id="IPR013249">
    <property type="entry name" value="RNA_pol_sigma70_r4_t2"/>
</dbReference>
<dbReference type="Pfam" id="PF08281">
    <property type="entry name" value="Sigma70_r4_2"/>
    <property type="match status" value="1"/>
</dbReference>
<keyword evidence="5" id="KW-0804">Transcription</keyword>
<dbReference type="SUPFAM" id="SSF88659">
    <property type="entry name" value="Sigma3 and sigma4 domains of RNA polymerase sigma factors"/>
    <property type="match status" value="1"/>
</dbReference>
<reference evidence="8" key="1">
    <citation type="submission" date="2021-01" db="EMBL/GenBank/DDBJ databases">
        <title>Whole genome shotgun sequence of Spirilliplanes yamanashiensis NBRC 15828.</title>
        <authorList>
            <person name="Komaki H."/>
            <person name="Tamura T."/>
        </authorList>
    </citation>
    <scope>NUCLEOTIDE SEQUENCE</scope>
    <source>
        <strain evidence="8">NBRC 15828</strain>
    </source>
</reference>
<evidence type="ECO:0000259" key="6">
    <source>
        <dbReference type="Pfam" id="PF04542"/>
    </source>
</evidence>
<dbReference type="Gene3D" id="1.10.1740.10">
    <property type="match status" value="1"/>
</dbReference>
<dbReference type="EMBL" id="BOOY01000036">
    <property type="protein sequence ID" value="GIJ05915.1"/>
    <property type="molecule type" value="Genomic_DNA"/>
</dbReference>
<evidence type="ECO:0000313" key="8">
    <source>
        <dbReference type="EMBL" id="GIJ05915.1"/>
    </source>
</evidence>
<dbReference type="InterPro" id="IPR007627">
    <property type="entry name" value="RNA_pol_sigma70_r2"/>
</dbReference>
<dbReference type="Gene3D" id="1.10.10.10">
    <property type="entry name" value="Winged helix-like DNA-binding domain superfamily/Winged helix DNA-binding domain"/>
    <property type="match status" value="1"/>
</dbReference>
<keyword evidence="3" id="KW-0731">Sigma factor</keyword>
<keyword evidence="2" id="KW-0805">Transcription regulation</keyword>
<evidence type="ECO:0000256" key="4">
    <source>
        <dbReference type="ARBA" id="ARBA00023125"/>
    </source>
</evidence>
<feature type="domain" description="RNA polymerase sigma factor 70 region 4 type 2" evidence="7">
    <location>
        <begin position="101"/>
        <end position="153"/>
    </location>
</feature>
<keyword evidence="4" id="KW-0238">DNA-binding</keyword>
<dbReference type="PANTHER" id="PTHR43133:SF50">
    <property type="entry name" value="ECF RNA POLYMERASE SIGMA FACTOR SIGM"/>
    <property type="match status" value="1"/>
</dbReference>
<evidence type="ECO:0000256" key="2">
    <source>
        <dbReference type="ARBA" id="ARBA00023015"/>
    </source>
</evidence>
<dbReference type="NCBIfam" id="TIGR02937">
    <property type="entry name" value="sigma70-ECF"/>
    <property type="match status" value="1"/>
</dbReference>
<dbReference type="InterPro" id="IPR014284">
    <property type="entry name" value="RNA_pol_sigma-70_dom"/>
</dbReference>
<dbReference type="InterPro" id="IPR014325">
    <property type="entry name" value="RNA_pol_sigma-E_actinobac"/>
</dbReference>
<evidence type="ECO:0000313" key="9">
    <source>
        <dbReference type="Proteomes" id="UP000652013"/>
    </source>
</evidence>
<dbReference type="GO" id="GO:0003677">
    <property type="term" value="F:DNA binding"/>
    <property type="evidence" value="ECO:0007669"/>
    <property type="project" value="UniProtKB-KW"/>
</dbReference>
<evidence type="ECO:0000256" key="1">
    <source>
        <dbReference type="ARBA" id="ARBA00010641"/>
    </source>
</evidence>
<dbReference type="GO" id="GO:0000428">
    <property type="term" value="C:DNA-directed RNA polymerase complex"/>
    <property type="evidence" value="ECO:0007669"/>
    <property type="project" value="UniProtKB-KW"/>
</dbReference>